<protein>
    <submittedName>
        <fullName evidence="2">Uncharacterized protein</fullName>
    </submittedName>
</protein>
<evidence type="ECO:0000256" key="1">
    <source>
        <dbReference type="SAM" id="MobiDB-lite"/>
    </source>
</evidence>
<dbReference type="EMBL" id="LAZR01004236">
    <property type="protein sequence ID" value="KKN10527.1"/>
    <property type="molecule type" value="Genomic_DNA"/>
</dbReference>
<reference evidence="2" key="1">
    <citation type="journal article" date="2015" name="Nature">
        <title>Complex archaea that bridge the gap between prokaryotes and eukaryotes.</title>
        <authorList>
            <person name="Spang A."/>
            <person name="Saw J.H."/>
            <person name="Jorgensen S.L."/>
            <person name="Zaremba-Niedzwiedzka K."/>
            <person name="Martijn J."/>
            <person name="Lind A.E."/>
            <person name="van Eijk R."/>
            <person name="Schleper C."/>
            <person name="Guy L."/>
            <person name="Ettema T.J."/>
        </authorList>
    </citation>
    <scope>NUCLEOTIDE SEQUENCE</scope>
</reference>
<proteinExistence type="predicted"/>
<name>A0A0F9NEX1_9ZZZZ</name>
<feature type="compositionally biased region" description="Acidic residues" evidence="1">
    <location>
        <begin position="39"/>
        <end position="51"/>
    </location>
</feature>
<accession>A0A0F9NEX1</accession>
<comment type="caution">
    <text evidence="2">The sequence shown here is derived from an EMBL/GenBank/DDBJ whole genome shotgun (WGS) entry which is preliminary data.</text>
</comment>
<feature type="region of interest" description="Disordered" evidence="1">
    <location>
        <begin position="23"/>
        <end position="61"/>
    </location>
</feature>
<sequence length="61" mass="6615">MSDEKDKLKIAAQRAARVVVAQKDLSAEVPLAAAKPPEELDEDEQEAEDEGTPLPNTTRQA</sequence>
<organism evidence="2">
    <name type="scientific">marine sediment metagenome</name>
    <dbReference type="NCBI Taxonomy" id="412755"/>
    <lineage>
        <taxon>unclassified sequences</taxon>
        <taxon>metagenomes</taxon>
        <taxon>ecological metagenomes</taxon>
    </lineage>
</organism>
<dbReference type="AlphaFoldDB" id="A0A0F9NEX1"/>
<evidence type="ECO:0000313" key="2">
    <source>
        <dbReference type="EMBL" id="KKN10527.1"/>
    </source>
</evidence>
<gene>
    <name evidence="2" type="ORF">LCGC14_1035720</name>
</gene>